<evidence type="ECO:0000313" key="1">
    <source>
        <dbReference type="EMBL" id="TLS71156.1"/>
    </source>
</evidence>
<sequence>MEEEELKQAIYKYLKFRNIPDDENNVIKDNNAMFFTEIIADFYSWRTFSPGLNNFQNKRELKNALNEFIESGR</sequence>
<comment type="caution">
    <text evidence="1">The sequence shown here is derived from an EMBL/GenBank/DDBJ whole genome shotgun (WGS) entry which is preliminary data.</text>
</comment>
<organism evidence="1 2">
    <name type="scientific">Aliarcobacter thereius</name>
    <dbReference type="NCBI Taxonomy" id="544718"/>
    <lineage>
        <taxon>Bacteria</taxon>
        <taxon>Pseudomonadati</taxon>
        <taxon>Campylobacterota</taxon>
        <taxon>Epsilonproteobacteria</taxon>
        <taxon>Campylobacterales</taxon>
        <taxon>Arcobacteraceae</taxon>
        <taxon>Aliarcobacter</taxon>
    </lineage>
</organism>
<reference evidence="1 2" key="1">
    <citation type="submission" date="2019-05" db="EMBL/GenBank/DDBJ databases">
        <title>Arcobacter cibarius and Arcobacter thereius providing challenges in identification an antibiotic susceptibility and Quinolone resistance.</title>
        <authorList>
            <person name="Busch A."/>
            <person name="Hanel I."/>
            <person name="Hotzel H."/>
            <person name="Tomaso H."/>
        </authorList>
    </citation>
    <scope>NUCLEOTIDE SEQUENCE [LARGE SCALE GENOMIC DNA]</scope>
    <source>
        <strain evidence="1 2">17CS1191_2</strain>
    </source>
</reference>
<protein>
    <submittedName>
        <fullName evidence="1">Uncharacterized protein</fullName>
    </submittedName>
</protein>
<proteinExistence type="predicted"/>
<evidence type="ECO:0000313" key="2">
    <source>
        <dbReference type="Proteomes" id="UP000308001"/>
    </source>
</evidence>
<gene>
    <name evidence="1" type="ORF">FE246_09365</name>
</gene>
<name>A0A5R9H1J9_9BACT</name>
<dbReference type="EMBL" id="VBUF01000005">
    <property type="protein sequence ID" value="TLS71156.1"/>
    <property type="molecule type" value="Genomic_DNA"/>
</dbReference>
<dbReference type="Proteomes" id="UP000308001">
    <property type="component" value="Unassembled WGS sequence"/>
</dbReference>
<dbReference type="AlphaFoldDB" id="A0A5R9H1J9"/>
<dbReference type="RefSeq" id="WP_066359084.1">
    <property type="nucleotide sequence ID" value="NZ_VBUF01000005.1"/>
</dbReference>
<accession>A0A5R9H1J9</accession>